<reference evidence="2" key="1">
    <citation type="submission" date="2021-06" db="EMBL/GenBank/DDBJ databases">
        <title>Comparative genomics, transcriptomics and evolutionary studies reveal genomic signatures of adaptation to plant cell wall in hemibiotrophic fungi.</title>
        <authorList>
            <consortium name="DOE Joint Genome Institute"/>
            <person name="Baroncelli R."/>
            <person name="Diaz J.F."/>
            <person name="Benocci T."/>
            <person name="Peng M."/>
            <person name="Battaglia E."/>
            <person name="Haridas S."/>
            <person name="Andreopoulos W."/>
            <person name="Labutti K."/>
            <person name="Pangilinan J."/>
            <person name="Floch G.L."/>
            <person name="Makela M.R."/>
            <person name="Henrissat B."/>
            <person name="Grigoriev I.V."/>
            <person name="Crouch J.A."/>
            <person name="De Vries R.P."/>
            <person name="Sukno S.A."/>
            <person name="Thon M.R."/>
        </authorList>
    </citation>
    <scope>NUCLEOTIDE SEQUENCE</scope>
    <source>
        <strain evidence="2">CBS 193.32</strain>
    </source>
</reference>
<dbReference type="GeneID" id="85456495"/>
<proteinExistence type="predicted"/>
<accession>A0AAJ0ARI8</accession>
<evidence type="ECO:0000256" key="1">
    <source>
        <dbReference type="SAM" id="MobiDB-lite"/>
    </source>
</evidence>
<sequence>MASGSLLRRASSPKYPHGPKYRGRRGCCDLSIYLSVLGPSEERAPVARMYSVDVPPLDLRTDGQFEQEKVRRLIVPSFPVAVDWGASSQVAEREHSPYPATSTTYTFDTKYKYPNKHTLMRPSIFLRRRRGSTKLSSCSFGNIGLKTRLETGSSNEHTADLKHQLNQQLPASTSSNP</sequence>
<dbReference type="Proteomes" id="UP001224890">
    <property type="component" value="Unassembled WGS sequence"/>
</dbReference>
<dbReference type="RefSeq" id="XP_060432753.1">
    <property type="nucleotide sequence ID" value="XM_060571969.1"/>
</dbReference>
<evidence type="ECO:0000313" key="2">
    <source>
        <dbReference type="EMBL" id="KAK1689058.1"/>
    </source>
</evidence>
<evidence type="ECO:0000313" key="3">
    <source>
        <dbReference type="Proteomes" id="UP001224890"/>
    </source>
</evidence>
<keyword evidence="3" id="KW-1185">Reference proteome</keyword>
<protein>
    <submittedName>
        <fullName evidence="2">Uncharacterized protein</fullName>
    </submittedName>
</protein>
<organism evidence="2 3">
    <name type="scientific">Colletotrichum godetiae</name>
    <dbReference type="NCBI Taxonomy" id="1209918"/>
    <lineage>
        <taxon>Eukaryota</taxon>
        <taxon>Fungi</taxon>
        <taxon>Dikarya</taxon>
        <taxon>Ascomycota</taxon>
        <taxon>Pezizomycotina</taxon>
        <taxon>Sordariomycetes</taxon>
        <taxon>Hypocreomycetidae</taxon>
        <taxon>Glomerellales</taxon>
        <taxon>Glomerellaceae</taxon>
        <taxon>Colletotrichum</taxon>
        <taxon>Colletotrichum acutatum species complex</taxon>
    </lineage>
</organism>
<name>A0AAJ0ARI8_9PEZI</name>
<dbReference type="AlphaFoldDB" id="A0AAJ0ARI8"/>
<feature type="region of interest" description="Disordered" evidence="1">
    <location>
        <begin position="1"/>
        <end position="21"/>
    </location>
</feature>
<dbReference type="EMBL" id="JAHMHR010000009">
    <property type="protein sequence ID" value="KAK1689058.1"/>
    <property type="molecule type" value="Genomic_DNA"/>
</dbReference>
<gene>
    <name evidence="2" type="ORF">BDP55DRAFT_629050</name>
</gene>
<comment type="caution">
    <text evidence="2">The sequence shown here is derived from an EMBL/GenBank/DDBJ whole genome shotgun (WGS) entry which is preliminary data.</text>
</comment>